<organism evidence="1 2">
    <name type="scientific">Heterorhabditis bacteriophora</name>
    <name type="common">Entomopathogenic nematode worm</name>
    <dbReference type="NCBI Taxonomy" id="37862"/>
    <lineage>
        <taxon>Eukaryota</taxon>
        <taxon>Metazoa</taxon>
        <taxon>Ecdysozoa</taxon>
        <taxon>Nematoda</taxon>
        <taxon>Chromadorea</taxon>
        <taxon>Rhabditida</taxon>
        <taxon>Rhabditina</taxon>
        <taxon>Rhabditomorpha</taxon>
        <taxon>Strongyloidea</taxon>
        <taxon>Heterorhabditidae</taxon>
        <taxon>Heterorhabditis</taxon>
    </lineage>
</organism>
<evidence type="ECO:0000313" key="1">
    <source>
        <dbReference type="Proteomes" id="UP000095283"/>
    </source>
</evidence>
<keyword evidence="1" id="KW-1185">Reference proteome</keyword>
<reference evidence="2" key="1">
    <citation type="submission" date="2016-11" db="UniProtKB">
        <authorList>
            <consortium name="WormBaseParasite"/>
        </authorList>
    </citation>
    <scope>IDENTIFICATION</scope>
</reference>
<name>A0A1I7X0C7_HETBA</name>
<sequence>MAYITFINTSSLNCNLMFTAVRITIIQLHGHGKRHFATAKKNRLTRMAVNQSMKRYWELGI</sequence>
<protein>
    <submittedName>
        <fullName evidence="2">Transposase</fullName>
    </submittedName>
</protein>
<dbReference type="AlphaFoldDB" id="A0A1I7X0C7"/>
<accession>A0A1I7X0C7</accession>
<proteinExistence type="predicted"/>
<dbReference type="Proteomes" id="UP000095283">
    <property type="component" value="Unplaced"/>
</dbReference>
<evidence type="ECO:0000313" key="2">
    <source>
        <dbReference type="WBParaSite" id="Hba_10884"/>
    </source>
</evidence>
<dbReference type="WBParaSite" id="Hba_10884">
    <property type="protein sequence ID" value="Hba_10884"/>
    <property type="gene ID" value="Hba_10884"/>
</dbReference>